<evidence type="ECO:0000313" key="3">
    <source>
        <dbReference type="Proteomes" id="UP000717696"/>
    </source>
</evidence>
<protein>
    <recommendedName>
        <fullName evidence="1">CHAT domain-containing protein</fullName>
    </recommendedName>
</protein>
<feature type="domain" description="CHAT" evidence="1">
    <location>
        <begin position="201"/>
        <end position="372"/>
    </location>
</feature>
<keyword evidence="3" id="KW-1185">Reference proteome</keyword>
<name>A0A9P9EP60_9HYPO</name>
<gene>
    <name evidence="2" type="ORF">B0J13DRAFT_676355</name>
</gene>
<dbReference type="InterPro" id="IPR027417">
    <property type="entry name" value="P-loop_NTPase"/>
</dbReference>
<dbReference type="Proteomes" id="UP000717696">
    <property type="component" value="Unassembled WGS sequence"/>
</dbReference>
<evidence type="ECO:0000259" key="1">
    <source>
        <dbReference type="Pfam" id="PF12770"/>
    </source>
</evidence>
<dbReference type="Pfam" id="PF12770">
    <property type="entry name" value="CHAT"/>
    <property type="match status" value="1"/>
</dbReference>
<dbReference type="InterPro" id="IPR024983">
    <property type="entry name" value="CHAT_dom"/>
</dbReference>
<comment type="caution">
    <text evidence="2">The sequence shown here is derived from an EMBL/GenBank/DDBJ whole genome shotgun (WGS) entry which is preliminary data.</text>
</comment>
<sequence length="1404" mass="158539">MRLTISATSVTANDEDITTWKVNLLTNGTITDEGLDFQDPLDRKGRLLVRWYLDKYHQRESFSVSKARSAESLLKVYGSQLVEQLDLKDRITGCTSPIIIEICNSIIEQPNASPSIQQLYWEFLENSQVWNGPGSIRVQRQVKTTQSPVECREHHNQIEIWLVTARDLSRNSTSDADISPCLVADILWDIKSKLNATSGADLKLKVVRPGTFHALKKQLEAESDPNSPKLIHFDLHGTVQPGQDGLVTGYLHFCDPHSDSTTPVSADDVSRLLQSHNISGVVLNACDSAVSRFGDDANVANVLVKQATSNVVAMVHSASESTTVLFLREFYASFLLDRQSFGDAATQARTVLRKSSLRDARFNRQVSVMDWTVPVVYSTGQELFMQLAKPEDQESTCKSLPMETKTSPVRGRDFDYLRVEKQVEAHGAVFVHGPPGIGKTCFLRGLASLWIKSHFIDTAVFVDLGTLPVSWDVFTAEGIRQRGVHDQKDWAQFVPPFSSHRVALMIDNWTENQEQNPFLRGLEMQHQRHQTLISGRTKPQVPLVIGDRTTSFYELKGLDKADAMFVVQDSIGSKSSSDIEAPRSQDAEPFIHLMQGNPAGIAYFSPFAHGNGISFLDLYWALLSQDPSLRFNLSSIPNSFPLMANFLELQKTLSADCWATWIMLSWYWHHGPTEKELSQMLLDADIVTRREAVTVAIQKAAQIGYLKQTKDGRISIIQPLFTLFCRITACSQIPTSGPVHSWAQFRNRFAASTMELLLPRQYSPLIFQKVSYSGHEYAVHLTKEVLSSHWATDLNIPFLKYLVPFFCTMNGHNAAISDKHVSQGRTPWDYTEDFDALMENLLFSLKLCRGTGMFPLPSACWPRALTDGTMYLVLHFGTCNQASTAASLYEEILQGVISYSKFLGQRALGEDDLAAALSIAATLSSIHRQHIPAAKNRELEFIELAEGLLKSHEREFGPPTSWELKASVAILHFAKAMALATDRKPEESRREMQLSTRCMEEVFELAKNGPNSRFQELLKEKSHDVAGSWKAFVKDATLKSTELEDLWELCLAEKMGWLNYTTKKIKSSKIIAAGHPISDVWAQMIRNHKKLTSTHRKYTLYEQEVDRGNWEQAISYHSGFILQSMLKLDMEQVDLHINEQERIAIHHDKLDENQNLIRENRDLATILRAATSGVEGKMILPKDIQKMKETFTRIASNRGVDVSWWAKVCDLRCESWERDHDPSLPHNAAPSIIVWKGSLNDTILNFLPQHGTKALQDNSYGRHYLHIMETLNALELAEDESDKETIYRLLNELHSISNEEHGNYLDQDGLVERRNWNTMRLCQPHIITLVEGASQRQGHGIWNVKQCLDATEKIGRVFDLHGDPSSIGAFSEILKVCTRFRQLLLIEMDNASPKSRDPYLSARS</sequence>
<accession>A0A9P9EP60</accession>
<dbReference type="SUPFAM" id="SSF52540">
    <property type="entry name" value="P-loop containing nucleoside triphosphate hydrolases"/>
    <property type="match status" value="1"/>
</dbReference>
<dbReference type="OrthoDB" id="5301473at2759"/>
<proteinExistence type="predicted"/>
<reference evidence="2" key="1">
    <citation type="journal article" date="2021" name="Nat. Commun.">
        <title>Genetic determinants of endophytism in the Arabidopsis root mycobiome.</title>
        <authorList>
            <person name="Mesny F."/>
            <person name="Miyauchi S."/>
            <person name="Thiergart T."/>
            <person name="Pickel B."/>
            <person name="Atanasova L."/>
            <person name="Karlsson M."/>
            <person name="Huettel B."/>
            <person name="Barry K.W."/>
            <person name="Haridas S."/>
            <person name="Chen C."/>
            <person name="Bauer D."/>
            <person name="Andreopoulos W."/>
            <person name="Pangilinan J."/>
            <person name="LaButti K."/>
            <person name="Riley R."/>
            <person name="Lipzen A."/>
            <person name="Clum A."/>
            <person name="Drula E."/>
            <person name="Henrissat B."/>
            <person name="Kohler A."/>
            <person name="Grigoriev I.V."/>
            <person name="Martin F.M."/>
            <person name="Hacquard S."/>
        </authorList>
    </citation>
    <scope>NUCLEOTIDE SEQUENCE</scope>
    <source>
        <strain evidence="2">MPI-CAGE-AT-0021</strain>
    </source>
</reference>
<dbReference type="EMBL" id="JAGMUU010000012">
    <property type="protein sequence ID" value="KAH7141400.1"/>
    <property type="molecule type" value="Genomic_DNA"/>
</dbReference>
<evidence type="ECO:0000313" key="2">
    <source>
        <dbReference type="EMBL" id="KAH7141400.1"/>
    </source>
</evidence>
<organism evidence="2 3">
    <name type="scientific">Dactylonectria estremocensis</name>
    <dbReference type="NCBI Taxonomy" id="1079267"/>
    <lineage>
        <taxon>Eukaryota</taxon>
        <taxon>Fungi</taxon>
        <taxon>Dikarya</taxon>
        <taxon>Ascomycota</taxon>
        <taxon>Pezizomycotina</taxon>
        <taxon>Sordariomycetes</taxon>
        <taxon>Hypocreomycetidae</taxon>
        <taxon>Hypocreales</taxon>
        <taxon>Nectriaceae</taxon>
        <taxon>Dactylonectria</taxon>
    </lineage>
</organism>